<dbReference type="GO" id="GO:0032807">
    <property type="term" value="C:DNA ligase IV complex"/>
    <property type="evidence" value="ECO:0007669"/>
    <property type="project" value="TreeGrafter"/>
</dbReference>
<keyword evidence="5" id="KW-0539">Nucleus</keyword>
<proteinExistence type="inferred from homology"/>
<organism evidence="11">
    <name type="scientific">Micrurus spixii</name>
    <name type="common">Amazon coral snake</name>
    <dbReference type="NCBI Taxonomy" id="129469"/>
    <lineage>
        <taxon>Eukaryota</taxon>
        <taxon>Metazoa</taxon>
        <taxon>Chordata</taxon>
        <taxon>Craniata</taxon>
        <taxon>Vertebrata</taxon>
        <taxon>Euteleostomi</taxon>
        <taxon>Lepidosauria</taxon>
        <taxon>Squamata</taxon>
        <taxon>Bifurcata</taxon>
        <taxon>Unidentata</taxon>
        <taxon>Episquamata</taxon>
        <taxon>Toxicofera</taxon>
        <taxon>Serpentes</taxon>
        <taxon>Colubroidea</taxon>
        <taxon>Elapidae</taxon>
        <taxon>Elapinae</taxon>
        <taxon>Micrurus</taxon>
    </lineage>
</organism>
<evidence type="ECO:0000256" key="6">
    <source>
        <dbReference type="ARBA" id="ARBA00025747"/>
    </source>
</evidence>
<dbReference type="PANTHER" id="PTHR32235:SF1">
    <property type="entry name" value="NON-HOMOLOGOUS END-JOINING FACTOR 1"/>
    <property type="match status" value="1"/>
</dbReference>
<dbReference type="Gene3D" id="1.10.287.450">
    <property type="entry name" value="Helix hairpin bin"/>
    <property type="match status" value="1"/>
</dbReference>
<evidence type="ECO:0000256" key="8">
    <source>
        <dbReference type="SAM" id="MobiDB-lite"/>
    </source>
</evidence>
<comment type="subcellular location">
    <subcellularLocation>
        <location evidence="1">Nucleus</location>
    </subcellularLocation>
</comment>
<keyword evidence="3" id="KW-0238">DNA-binding</keyword>
<dbReference type="InterPro" id="IPR038051">
    <property type="entry name" value="XRCC4-like_N_sf"/>
</dbReference>
<dbReference type="AlphaFoldDB" id="A0A2D4NG83"/>
<evidence type="ECO:0000256" key="3">
    <source>
        <dbReference type="ARBA" id="ARBA00023125"/>
    </source>
</evidence>
<dbReference type="InterPro" id="IPR052287">
    <property type="entry name" value="NHEJ_factor"/>
</dbReference>
<dbReference type="FunFam" id="2.170.210.10:FF:000001">
    <property type="entry name" value="Non-homologous end-joining factor 1"/>
    <property type="match status" value="1"/>
</dbReference>
<dbReference type="InterPro" id="IPR053829">
    <property type="entry name" value="XLF-like_CC"/>
</dbReference>
<reference evidence="11" key="2">
    <citation type="submission" date="2017-11" db="EMBL/GenBank/DDBJ databases">
        <title>Coralsnake Venomics: Analyses of Venom Gland Transcriptomes and Proteomes of Six Brazilian Taxa.</title>
        <authorList>
            <person name="Aird S.D."/>
            <person name="Jorge da Silva N."/>
            <person name="Qiu L."/>
            <person name="Villar-Briones A."/>
            <person name="Aparecida-Saddi V."/>
            <person name="Campos-Telles M.P."/>
            <person name="Grau M."/>
            <person name="Mikheyev A.S."/>
        </authorList>
    </citation>
    <scope>NUCLEOTIDE SEQUENCE</scope>
    <source>
        <tissue evidence="11">Venom_gland</tissue>
    </source>
</reference>
<dbReference type="EMBL" id="IACM01177390">
    <property type="protein sequence ID" value="LAB44685.1"/>
    <property type="molecule type" value="Transcribed_RNA"/>
</dbReference>
<name>A0A2D4NG83_9SAUR</name>
<comment type="similarity">
    <text evidence="6">Belongs to the XRCC4-XLF family. XLF subfamily.</text>
</comment>
<dbReference type="Gene3D" id="2.170.210.10">
    <property type="entry name" value="DNA double-strand break repair and VJ recombination XRCC4, N-terminal"/>
    <property type="match status" value="1"/>
</dbReference>
<sequence length="308" mass="34415">METSDDPQIKLLLQPWASVCFSEPTRLMVKAWFSDSSYILLLSDLSNMWYESANTEVIQQRSKELNKRLTAPVASILKCLHNLLSPLLEGKENSSVSFSCQLSSSSLILHVKSELLGLPFYWDFHCGTAPLEMMSRHLLRPLMAMSLGLHDQVQELASLLLQKDAEIEDYRENGATLSLERLKTEPFKEESFLHTFETKTLPQACSLGDGRLFTSNLKSLYLAVTQEQARAACKRHRAESEGSGSLNHAASQDPTEKPVDLPVAEEKTETQLPSAQHLEEAMVPSSQAQKVQVPVVKTKRKKAKGLFG</sequence>
<evidence type="ECO:0000256" key="7">
    <source>
        <dbReference type="ARBA" id="ARBA00044529"/>
    </source>
</evidence>
<feature type="compositionally biased region" description="Basic residues" evidence="8">
    <location>
        <begin position="297"/>
        <end position="308"/>
    </location>
</feature>
<evidence type="ECO:0000256" key="5">
    <source>
        <dbReference type="ARBA" id="ARBA00023242"/>
    </source>
</evidence>
<feature type="compositionally biased region" description="Basic and acidic residues" evidence="8">
    <location>
        <begin position="254"/>
        <end position="269"/>
    </location>
</feature>
<evidence type="ECO:0000259" key="9">
    <source>
        <dbReference type="Pfam" id="PF09302"/>
    </source>
</evidence>
<evidence type="ECO:0000259" key="10">
    <source>
        <dbReference type="Pfam" id="PF21928"/>
    </source>
</evidence>
<keyword evidence="2" id="KW-0227">DNA damage</keyword>
<dbReference type="GO" id="GO:0045027">
    <property type="term" value="F:DNA end binding"/>
    <property type="evidence" value="ECO:0007669"/>
    <property type="project" value="TreeGrafter"/>
</dbReference>
<evidence type="ECO:0000313" key="11">
    <source>
        <dbReference type="EMBL" id="LAB44685.1"/>
    </source>
</evidence>
<evidence type="ECO:0000256" key="2">
    <source>
        <dbReference type="ARBA" id="ARBA00022763"/>
    </source>
</evidence>
<reference evidence="11" key="1">
    <citation type="submission" date="2017-07" db="EMBL/GenBank/DDBJ databases">
        <authorList>
            <person name="Mikheyev A."/>
            <person name="Grau M."/>
        </authorList>
    </citation>
    <scope>NUCLEOTIDE SEQUENCE</scope>
    <source>
        <tissue evidence="11">Venom_gland</tissue>
    </source>
</reference>
<dbReference type="PANTHER" id="PTHR32235">
    <property type="entry name" value="NON-HOMOLOGOUS END-JOINING FACTOR 1"/>
    <property type="match status" value="1"/>
</dbReference>
<feature type="domain" description="XLF-like N-terminal" evidence="9">
    <location>
        <begin position="15"/>
        <end position="126"/>
    </location>
</feature>
<dbReference type="InterPro" id="IPR015381">
    <property type="entry name" value="XLF-like_N"/>
</dbReference>
<feature type="compositionally biased region" description="Polar residues" evidence="8">
    <location>
        <begin position="242"/>
        <end position="253"/>
    </location>
</feature>
<dbReference type="Pfam" id="PF09302">
    <property type="entry name" value="XLF"/>
    <property type="match status" value="1"/>
</dbReference>
<feature type="region of interest" description="Disordered" evidence="8">
    <location>
        <begin position="233"/>
        <end position="308"/>
    </location>
</feature>
<dbReference type="GO" id="GO:0006303">
    <property type="term" value="P:double-strand break repair via nonhomologous end joining"/>
    <property type="evidence" value="ECO:0007669"/>
    <property type="project" value="UniProtKB-ARBA"/>
</dbReference>
<evidence type="ECO:0000256" key="4">
    <source>
        <dbReference type="ARBA" id="ARBA00023204"/>
    </source>
</evidence>
<accession>A0A2D4NG83</accession>
<feature type="domain" description="XLF-like coiled-coil region" evidence="10">
    <location>
        <begin position="130"/>
        <end position="178"/>
    </location>
</feature>
<keyword evidence="4" id="KW-0234">DNA repair</keyword>
<dbReference type="CDD" id="cd22285">
    <property type="entry name" value="HD_XLF_N"/>
    <property type="match status" value="1"/>
</dbReference>
<dbReference type="FunFam" id="1.10.287.450:FF:000003">
    <property type="entry name" value="Non-homologous end-joining factor 1"/>
    <property type="match status" value="1"/>
</dbReference>
<dbReference type="Pfam" id="PF21928">
    <property type="entry name" value="XLF_CC"/>
    <property type="match status" value="1"/>
</dbReference>
<protein>
    <recommendedName>
        <fullName evidence="7">Non-homologous end-joining factor 1</fullName>
    </recommendedName>
</protein>
<evidence type="ECO:0000256" key="1">
    <source>
        <dbReference type="ARBA" id="ARBA00004123"/>
    </source>
</evidence>